<feature type="region of interest" description="Disordered" evidence="3">
    <location>
        <begin position="258"/>
        <end position="345"/>
    </location>
</feature>
<dbReference type="SUPFAM" id="SSF69593">
    <property type="entry name" value="Glycerol-3-phosphate (1)-acyltransferase"/>
    <property type="match status" value="1"/>
</dbReference>
<evidence type="ECO:0000259" key="4">
    <source>
        <dbReference type="SMART" id="SM00563"/>
    </source>
</evidence>
<keyword evidence="2 5" id="KW-0012">Acyltransferase</keyword>
<dbReference type="AlphaFoldDB" id="A0A1G6SXF5"/>
<dbReference type="PANTHER" id="PTHR10434:SF11">
    <property type="entry name" value="1-ACYL-SN-GLYCEROL-3-PHOSPHATE ACYLTRANSFERASE"/>
    <property type="match status" value="1"/>
</dbReference>
<dbReference type="OrthoDB" id="9808424at2"/>
<dbReference type="CDD" id="cd07989">
    <property type="entry name" value="LPLAT_AGPAT-like"/>
    <property type="match status" value="1"/>
</dbReference>
<proteinExistence type="predicted"/>
<dbReference type="PANTHER" id="PTHR10434">
    <property type="entry name" value="1-ACYL-SN-GLYCEROL-3-PHOSPHATE ACYLTRANSFERASE"/>
    <property type="match status" value="1"/>
</dbReference>
<evidence type="ECO:0000256" key="1">
    <source>
        <dbReference type="ARBA" id="ARBA00022679"/>
    </source>
</evidence>
<name>A0A1G6SXF5_9ACTN</name>
<dbReference type="Pfam" id="PF01553">
    <property type="entry name" value="Acyltransferase"/>
    <property type="match status" value="1"/>
</dbReference>
<dbReference type="GO" id="GO:0006654">
    <property type="term" value="P:phosphatidic acid biosynthetic process"/>
    <property type="evidence" value="ECO:0007669"/>
    <property type="project" value="TreeGrafter"/>
</dbReference>
<dbReference type="SMART" id="SM00563">
    <property type="entry name" value="PlsC"/>
    <property type="match status" value="1"/>
</dbReference>
<dbReference type="GO" id="GO:0003841">
    <property type="term" value="F:1-acylglycerol-3-phosphate O-acyltransferase activity"/>
    <property type="evidence" value="ECO:0007669"/>
    <property type="project" value="TreeGrafter"/>
</dbReference>
<feature type="compositionally biased region" description="Basic residues" evidence="3">
    <location>
        <begin position="303"/>
        <end position="312"/>
    </location>
</feature>
<organism evidence="5 6">
    <name type="scientific">Auraticoccus monumenti</name>
    <dbReference type="NCBI Taxonomy" id="675864"/>
    <lineage>
        <taxon>Bacteria</taxon>
        <taxon>Bacillati</taxon>
        <taxon>Actinomycetota</taxon>
        <taxon>Actinomycetes</taxon>
        <taxon>Propionibacteriales</taxon>
        <taxon>Propionibacteriaceae</taxon>
        <taxon>Auraticoccus</taxon>
    </lineage>
</organism>
<dbReference type="InterPro" id="IPR002123">
    <property type="entry name" value="Plipid/glycerol_acylTrfase"/>
</dbReference>
<protein>
    <submittedName>
        <fullName evidence="5">1-acyl-sn-glycerol-3-phosphate acyltransferase</fullName>
    </submittedName>
</protein>
<evidence type="ECO:0000256" key="3">
    <source>
        <dbReference type="SAM" id="MobiDB-lite"/>
    </source>
</evidence>
<accession>A0A1G6SXF5</accession>
<evidence type="ECO:0000256" key="2">
    <source>
        <dbReference type="ARBA" id="ARBA00023315"/>
    </source>
</evidence>
<dbReference type="Proteomes" id="UP000198546">
    <property type="component" value="Chromosome i"/>
</dbReference>
<feature type="compositionally biased region" description="Basic and acidic residues" evidence="3">
    <location>
        <begin position="285"/>
        <end position="294"/>
    </location>
</feature>
<gene>
    <name evidence="5" type="ORF">SAMN04489747_0453</name>
</gene>
<reference evidence="5 6" key="1">
    <citation type="submission" date="2016-10" db="EMBL/GenBank/DDBJ databases">
        <authorList>
            <person name="de Groot N.N."/>
        </authorList>
    </citation>
    <scope>NUCLEOTIDE SEQUENCE [LARGE SCALE GENOMIC DNA]</scope>
    <source>
        <strain evidence="5 6">MON 2.2</strain>
    </source>
</reference>
<feature type="compositionally biased region" description="Basic and acidic residues" evidence="3">
    <location>
        <begin position="313"/>
        <end position="339"/>
    </location>
</feature>
<evidence type="ECO:0000313" key="6">
    <source>
        <dbReference type="Proteomes" id="UP000198546"/>
    </source>
</evidence>
<dbReference type="EMBL" id="LT629688">
    <property type="protein sequence ID" value="SDD21284.1"/>
    <property type="molecule type" value="Genomic_DNA"/>
</dbReference>
<keyword evidence="6" id="KW-1185">Reference proteome</keyword>
<sequence>MPGRERYTSRTQAGARFVAQRGLLRPVVWAITDVQVHGRENLDNFSGPYVVVSNHSSHLDTPLIMGALPRRLSRYLAAGAAADYFFKSWWKSAPTALFFNAFPVERGGTRNRKGLAGKLLSDGVPLLLFPEGTRSRTGQMARFKPGAAALCISRNVPCIPVALVGAHEAMPHGTGWVRRGRPRVHVVIGSPMWARPGEAAARFSERIAKVISDMHDQTALAVGLPRLIEYASLAAEREAREALLARGDDETREVIEEQAQQSLGSGETVATEGPAAPPEDDGEDGTPRRTRERQLLVPGLRRMGTRLVRRGPRVPERGRGDQDRDRTRRRRSDEDRSSADEEETS</sequence>
<feature type="domain" description="Phospholipid/glycerol acyltransferase" evidence="4">
    <location>
        <begin position="49"/>
        <end position="166"/>
    </location>
</feature>
<keyword evidence="1 5" id="KW-0808">Transferase</keyword>
<evidence type="ECO:0000313" key="5">
    <source>
        <dbReference type="EMBL" id="SDD21284.1"/>
    </source>
</evidence>
<dbReference type="STRING" id="675864.SAMN04489747_0453"/>